<protein>
    <submittedName>
        <fullName evidence="2">Helix-turn-helix transcriptional regulator</fullName>
    </submittedName>
</protein>
<name>A0A7T5UHN1_9BACT</name>
<organism evidence="2 3">
    <name type="scientific">Micavibrio aeruginosavorus</name>
    <dbReference type="NCBI Taxonomy" id="349221"/>
    <lineage>
        <taxon>Bacteria</taxon>
        <taxon>Pseudomonadati</taxon>
        <taxon>Bdellovibrionota</taxon>
        <taxon>Bdellovibrionia</taxon>
        <taxon>Bdellovibrionales</taxon>
        <taxon>Pseudobdellovibrionaceae</taxon>
        <taxon>Micavibrio</taxon>
    </lineage>
</organism>
<dbReference type="AlphaFoldDB" id="A0A7T5UHN1"/>
<evidence type="ECO:0000313" key="3">
    <source>
        <dbReference type="Proteomes" id="UP000595362"/>
    </source>
</evidence>
<dbReference type="PROSITE" id="PS50943">
    <property type="entry name" value="HTH_CROC1"/>
    <property type="match status" value="1"/>
</dbReference>
<dbReference type="Proteomes" id="UP000595362">
    <property type="component" value="Chromosome"/>
</dbReference>
<dbReference type="InterPro" id="IPR010982">
    <property type="entry name" value="Lambda_DNA-bd_dom_sf"/>
</dbReference>
<dbReference type="Pfam" id="PF01381">
    <property type="entry name" value="HTH_3"/>
    <property type="match status" value="1"/>
</dbReference>
<feature type="domain" description="HTH cro/C1-type" evidence="1">
    <location>
        <begin position="7"/>
        <end position="61"/>
    </location>
</feature>
<evidence type="ECO:0000259" key="1">
    <source>
        <dbReference type="PROSITE" id="PS50943"/>
    </source>
</evidence>
<dbReference type="SUPFAM" id="SSF47413">
    <property type="entry name" value="lambda repressor-like DNA-binding domains"/>
    <property type="match status" value="1"/>
</dbReference>
<proteinExistence type="predicted"/>
<dbReference type="CDD" id="cd00093">
    <property type="entry name" value="HTH_XRE"/>
    <property type="match status" value="1"/>
</dbReference>
<dbReference type="InterPro" id="IPR001387">
    <property type="entry name" value="Cro/C1-type_HTH"/>
</dbReference>
<dbReference type="SMART" id="SM00530">
    <property type="entry name" value="HTH_XRE"/>
    <property type="match status" value="1"/>
</dbReference>
<reference evidence="2 3" key="1">
    <citation type="submission" date="2020-07" db="EMBL/GenBank/DDBJ databases">
        <title>Huge and variable diversity of episymbiotic CPR bacteria and DPANN archaea in groundwater ecosystems.</title>
        <authorList>
            <person name="He C.Y."/>
            <person name="Keren R."/>
            <person name="Whittaker M."/>
            <person name="Farag I.F."/>
            <person name="Doudna J."/>
            <person name="Cate J.H.D."/>
            <person name="Banfield J.F."/>
        </authorList>
    </citation>
    <scope>NUCLEOTIDE SEQUENCE [LARGE SCALE GENOMIC DNA]</scope>
    <source>
        <strain evidence="2">NC_groundwater_70_Ag_B-0.1um_54_66</strain>
    </source>
</reference>
<accession>A0A7T5UHN1</accession>
<dbReference type="EMBL" id="CP066681">
    <property type="protein sequence ID" value="QQG37111.1"/>
    <property type="molecule type" value="Genomic_DNA"/>
</dbReference>
<sequence length="214" mass="24303">MAQAYQIRAARALVNWSQTELAERAGISLSAVADCEAERGKTSPSTLEKMVAAFEQAAVFFTENGVERRNTATYDISGEGWWLRVLDDVYYELADQNAPEMLMLFADDAQSPPEVIEQLRKMRQAGIKMRQLVQEDNRYLMGPPGEYRWVPKPYFLNNVTLVYGDKVAVCAEDNTKAVVFRDKALATSWRNAFEMLWRGIVLAIPDRSEADETY</sequence>
<evidence type="ECO:0000313" key="2">
    <source>
        <dbReference type="EMBL" id="QQG37111.1"/>
    </source>
</evidence>
<dbReference type="Gene3D" id="1.10.260.40">
    <property type="entry name" value="lambda repressor-like DNA-binding domains"/>
    <property type="match status" value="1"/>
</dbReference>
<gene>
    <name evidence="2" type="ORF">HYS17_04940</name>
</gene>
<dbReference type="GO" id="GO:0003677">
    <property type="term" value="F:DNA binding"/>
    <property type="evidence" value="ECO:0007669"/>
    <property type="project" value="InterPro"/>
</dbReference>